<dbReference type="Proteomes" id="UP001056756">
    <property type="component" value="Chromosome"/>
</dbReference>
<evidence type="ECO:0000313" key="3">
    <source>
        <dbReference type="Proteomes" id="UP001056756"/>
    </source>
</evidence>
<name>A0A9J6ZGY4_9BACL</name>
<evidence type="ECO:0000256" key="1">
    <source>
        <dbReference type="SAM" id="Coils"/>
    </source>
</evidence>
<organism evidence="2 3">
    <name type="scientific">Candidatus Pristimantibacillus lignocellulolyticus</name>
    <dbReference type="NCBI Taxonomy" id="2994561"/>
    <lineage>
        <taxon>Bacteria</taxon>
        <taxon>Bacillati</taxon>
        <taxon>Bacillota</taxon>
        <taxon>Bacilli</taxon>
        <taxon>Bacillales</taxon>
        <taxon>Paenibacillaceae</taxon>
        <taxon>Candidatus Pristimantibacillus</taxon>
    </lineage>
</organism>
<gene>
    <name evidence="2" type="ORF">NAG76_04100</name>
</gene>
<sequence length="63" mass="7313">MNRVRPIIGTVSSEQIAQREKELEQKIETIQQQLINESLAQNFPAWDLNPPAILVRRKGKKFI</sequence>
<dbReference type="EMBL" id="CP097899">
    <property type="protein sequence ID" value="URN95450.1"/>
    <property type="molecule type" value="Genomic_DNA"/>
</dbReference>
<feature type="coiled-coil region" evidence="1">
    <location>
        <begin position="13"/>
        <end position="40"/>
    </location>
</feature>
<evidence type="ECO:0000313" key="2">
    <source>
        <dbReference type="EMBL" id="URN95450.1"/>
    </source>
</evidence>
<accession>A0A9J6ZGY4</accession>
<keyword evidence="1" id="KW-0175">Coiled coil</keyword>
<proteinExistence type="predicted"/>
<dbReference type="AlphaFoldDB" id="A0A9J6ZGY4"/>
<dbReference type="KEGG" id="plig:NAG76_04100"/>
<protein>
    <submittedName>
        <fullName evidence="2">Uncharacterized protein</fullName>
    </submittedName>
</protein>
<reference evidence="2" key="1">
    <citation type="submission" date="2022-05" db="EMBL/GenBank/DDBJ databases">
        <title>Novel bacterial taxa in a minimal lignocellulolytic consortium and its capacity to transform plastics disclosed by genome-resolved metagenomics.</title>
        <authorList>
            <person name="Rodriguez C.A.D."/>
            <person name="Diaz-Garcia L."/>
            <person name="Herrera K."/>
            <person name="Tarazona N.A."/>
            <person name="Sproer C."/>
            <person name="Overmann J."/>
            <person name="Jimenez D.J."/>
        </authorList>
    </citation>
    <scope>NUCLEOTIDE SEQUENCE</scope>
    <source>
        <strain evidence="2">MAG5</strain>
    </source>
</reference>